<gene>
    <name evidence="2" type="ORF">IV53_GL000007</name>
</gene>
<protein>
    <submittedName>
        <fullName evidence="2">Beta-lactamase</fullName>
    </submittedName>
</protein>
<keyword evidence="3" id="KW-1185">Reference proteome</keyword>
<dbReference type="InterPro" id="IPR050491">
    <property type="entry name" value="AmpC-like"/>
</dbReference>
<evidence type="ECO:0000259" key="1">
    <source>
        <dbReference type="Pfam" id="PF00144"/>
    </source>
</evidence>
<dbReference type="eggNOG" id="COG1680">
    <property type="taxonomic scope" value="Bacteria"/>
</dbReference>
<dbReference type="Pfam" id="PF00144">
    <property type="entry name" value="Beta-lactamase"/>
    <property type="match status" value="1"/>
</dbReference>
<feature type="domain" description="Beta-lactamase-related" evidence="1">
    <location>
        <begin position="63"/>
        <end position="288"/>
    </location>
</feature>
<organism evidence="2 3">
    <name type="scientific">Ligilactobacillus ceti DSM 22408</name>
    <dbReference type="NCBI Taxonomy" id="1122146"/>
    <lineage>
        <taxon>Bacteria</taxon>
        <taxon>Bacillati</taxon>
        <taxon>Bacillota</taxon>
        <taxon>Bacilli</taxon>
        <taxon>Lactobacillales</taxon>
        <taxon>Lactobacillaceae</taxon>
        <taxon>Ligilactobacillus</taxon>
    </lineage>
</organism>
<dbReference type="InterPro" id="IPR012338">
    <property type="entry name" value="Beta-lactam/transpept-like"/>
</dbReference>
<dbReference type="STRING" id="1122146.IV53_GL000007"/>
<proteinExistence type="predicted"/>
<dbReference type="SUPFAM" id="SSF56601">
    <property type="entry name" value="beta-lactamase/transpeptidase-like"/>
    <property type="match status" value="1"/>
</dbReference>
<dbReference type="PANTHER" id="PTHR46825:SF7">
    <property type="entry name" value="D-ALANYL-D-ALANINE CARBOXYPEPTIDASE"/>
    <property type="match status" value="1"/>
</dbReference>
<comment type="caution">
    <text evidence="2">The sequence shown here is derived from an EMBL/GenBank/DDBJ whole genome shotgun (WGS) entry which is preliminary data.</text>
</comment>
<sequence length="349" mass="39237">MILCSVAGGGFLYFHQQKPTPPPKNVNIQQEAQKILKKHSLTGEIVLIKNHKPYFIKNLTPQEIKFKDKLIYPTASLEKPMAAVMLMQVMSEKQNTSTAFTLNTAIKRWFPDLPKAHKITVSDLLSQTSGIVDPLQEVDFGKKLTEKQAFHAVVQRLKDTPQHNPGNFSYNNDNFVLLAAIISRETHKSYAQNLQERLVIPLKLKDTFMWNQVPADKQIAGSYHDNQSEPVFAPPSLLSELIGAASLYSTPQDYYHFLKAVTDGTLLSPKTYHQLTHLKTATGEYSGGFFTKNADQYAIYGSLVNTDYINDVLMTPQLNTGLIAFYNESSGTLGLSISQTRKELWNLIQ</sequence>
<evidence type="ECO:0000313" key="2">
    <source>
        <dbReference type="EMBL" id="KRN89291.1"/>
    </source>
</evidence>
<dbReference type="InterPro" id="IPR001466">
    <property type="entry name" value="Beta-lactam-related"/>
</dbReference>
<evidence type="ECO:0000313" key="3">
    <source>
        <dbReference type="Proteomes" id="UP000051500"/>
    </source>
</evidence>
<dbReference type="EMBL" id="JQBZ01000016">
    <property type="protein sequence ID" value="KRN89291.1"/>
    <property type="molecule type" value="Genomic_DNA"/>
</dbReference>
<dbReference type="Proteomes" id="UP000051500">
    <property type="component" value="Unassembled WGS sequence"/>
</dbReference>
<dbReference type="PANTHER" id="PTHR46825">
    <property type="entry name" value="D-ALANYL-D-ALANINE-CARBOXYPEPTIDASE/ENDOPEPTIDASE AMPH"/>
    <property type="match status" value="1"/>
</dbReference>
<accession>A0A0R2KJC8</accession>
<dbReference type="Gene3D" id="3.40.710.10">
    <property type="entry name" value="DD-peptidase/beta-lactamase superfamily"/>
    <property type="match status" value="1"/>
</dbReference>
<name>A0A0R2KJC8_9LACO</name>
<dbReference type="PATRIC" id="fig|1122146.4.peg.9"/>
<dbReference type="AlphaFoldDB" id="A0A0R2KJC8"/>
<reference evidence="2 3" key="1">
    <citation type="journal article" date="2015" name="Genome Announc.">
        <title>Expanding the biotechnology potential of lactobacilli through comparative genomics of 213 strains and associated genera.</title>
        <authorList>
            <person name="Sun Z."/>
            <person name="Harris H.M."/>
            <person name="McCann A."/>
            <person name="Guo C."/>
            <person name="Argimon S."/>
            <person name="Zhang W."/>
            <person name="Yang X."/>
            <person name="Jeffery I.B."/>
            <person name="Cooney J.C."/>
            <person name="Kagawa T.F."/>
            <person name="Liu W."/>
            <person name="Song Y."/>
            <person name="Salvetti E."/>
            <person name="Wrobel A."/>
            <person name="Rasinkangas P."/>
            <person name="Parkhill J."/>
            <person name="Rea M.C."/>
            <person name="O'Sullivan O."/>
            <person name="Ritari J."/>
            <person name="Douillard F.P."/>
            <person name="Paul Ross R."/>
            <person name="Yang R."/>
            <person name="Briner A.E."/>
            <person name="Felis G.E."/>
            <person name="de Vos W.M."/>
            <person name="Barrangou R."/>
            <person name="Klaenhammer T.R."/>
            <person name="Caufield P.W."/>
            <person name="Cui Y."/>
            <person name="Zhang H."/>
            <person name="O'Toole P.W."/>
        </authorList>
    </citation>
    <scope>NUCLEOTIDE SEQUENCE [LARGE SCALE GENOMIC DNA]</scope>
    <source>
        <strain evidence="2 3">DSM 22408</strain>
    </source>
</reference>